<feature type="repeat" description="ANK" evidence="3">
    <location>
        <begin position="65"/>
        <end position="97"/>
    </location>
</feature>
<dbReference type="GO" id="GO:0085020">
    <property type="term" value="P:protein K6-linked ubiquitination"/>
    <property type="evidence" value="ECO:0007669"/>
    <property type="project" value="TreeGrafter"/>
</dbReference>
<dbReference type="PANTHER" id="PTHR24171">
    <property type="entry name" value="ANKYRIN REPEAT DOMAIN-CONTAINING PROTEIN 39-RELATED"/>
    <property type="match status" value="1"/>
</dbReference>
<dbReference type="GO" id="GO:0004842">
    <property type="term" value="F:ubiquitin-protein transferase activity"/>
    <property type="evidence" value="ECO:0007669"/>
    <property type="project" value="TreeGrafter"/>
</dbReference>
<feature type="repeat" description="ANK" evidence="3">
    <location>
        <begin position="99"/>
        <end position="131"/>
    </location>
</feature>
<dbReference type="RefSeq" id="XP_026756929.2">
    <property type="nucleotide sequence ID" value="XM_026901128.3"/>
</dbReference>
<dbReference type="InterPro" id="IPR002110">
    <property type="entry name" value="Ankyrin_rpt"/>
</dbReference>
<evidence type="ECO:0000313" key="5">
    <source>
        <dbReference type="RefSeq" id="XP_026756929.2"/>
    </source>
</evidence>
<dbReference type="GeneID" id="113516672"/>
<dbReference type="InParanoid" id="A0A6J1WVU2"/>
<dbReference type="SUPFAM" id="SSF48403">
    <property type="entry name" value="Ankyrin repeat"/>
    <property type="match status" value="1"/>
</dbReference>
<keyword evidence="4" id="KW-1185">Reference proteome</keyword>
<dbReference type="Gene3D" id="1.25.40.20">
    <property type="entry name" value="Ankyrin repeat-containing domain"/>
    <property type="match status" value="1"/>
</dbReference>
<dbReference type="Pfam" id="PF12796">
    <property type="entry name" value="Ank_2"/>
    <property type="match status" value="1"/>
</dbReference>
<proteinExistence type="predicted"/>
<feature type="repeat" description="ANK" evidence="3">
    <location>
        <begin position="132"/>
        <end position="153"/>
    </location>
</feature>
<keyword evidence="2 3" id="KW-0040">ANK repeat</keyword>
<protein>
    <submittedName>
        <fullName evidence="5">Ankyrin repeat domain-containing protein 39</fullName>
    </submittedName>
</protein>
<dbReference type="GO" id="GO:0031436">
    <property type="term" value="C:BRCA1-BARD1 complex"/>
    <property type="evidence" value="ECO:0007669"/>
    <property type="project" value="TreeGrafter"/>
</dbReference>
<evidence type="ECO:0000256" key="2">
    <source>
        <dbReference type="ARBA" id="ARBA00023043"/>
    </source>
</evidence>
<dbReference type="Pfam" id="PF13637">
    <property type="entry name" value="Ank_4"/>
    <property type="match status" value="1"/>
</dbReference>
<accession>A0A6J1WVU2</accession>
<dbReference type="InterPro" id="IPR036770">
    <property type="entry name" value="Ankyrin_rpt-contain_sf"/>
</dbReference>
<evidence type="ECO:0000256" key="3">
    <source>
        <dbReference type="PROSITE-ProRule" id="PRU00023"/>
    </source>
</evidence>
<sequence>MEHHDCNHSHCTVTSTNMSVCQTLSEMDWERGLWYAAFYGDKDRVKYLIDKAKNIKEAVNAPDNSGYTPLHYAARTGNIDICKILLQNGAIINSQTKSGMATPLHKAAAAGKTDMVKFLIQSGACVEMQDIDGQTVLHKAVEKNNIDLVNYLLTTYPSLAHIKNKKGICAVK</sequence>
<reference evidence="5" key="1">
    <citation type="submission" date="2025-08" db="UniProtKB">
        <authorList>
            <consortium name="RefSeq"/>
        </authorList>
    </citation>
    <scope>IDENTIFICATION</scope>
    <source>
        <tissue evidence="5">Whole larvae</tissue>
    </source>
</reference>
<dbReference type="PANTHER" id="PTHR24171:SF9">
    <property type="entry name" value="ANKYRIN REPEAT DOMAIN-CONTAINING PROTEIN 39"/>
    <property type="match status" value="1"/>
</dbReference>
<evidence type="ECO:0000256" key="1">
    <source>
        <dbReference type="ARBA" id="ARBA00022737"/>
    </source>
</evidence>
<dbReference type="Proteomes" id="UP001652740">
    <property type="component" value="Unplaced"/>
</dbReference>
<evidence type="ECO:0000313" key="4">
    <source>
        <dbReference type="Proteomes" id="UP001652740"/>
    </source>
</evidence>
<organism evidence="4 5">
    <name type="scientific">Galleria mellonella</name>
    <name type="common">Greater wax moth</name>
    <dbReference type="NCBI Taxonomy" id="7137"/>
    <lineage>
        <taxon>Eukaryota</taxon>
        <taxon>Metazoa</taxon>
        <taxon>Ecdysozoa</taxon>
        <taxon>Arthropoda</taxon>
        <taxon>Hexapoda</taxon>
        <taxon>Insecta</taxon>
        <taxon>Pterygota</taxon>
        <taxon>Neoptera</taxon>
        <taxon>Endopterygota</taxon>
        <taxon>Lepidoptera</taxon>
        <taxon>Glossata</taxon>
        <taxon>Ditrysia</taxon>
        <taxon>Pyraloidea</taxon>
        <taxon>Pyralidae</taxon>
        <taxon>Galleriinae</taxon>
        <taxon>Galleria</taxon>
    </lineage>
</organism>
<name>A0A6J1WVU2_GALME</name>
<dbReference type="PROSITE" id="PS50297">
    <property type="entry name" value="ANK_REP_REGION"/>
    <property type="match status" value="3"/>
</dbReference>
<dbReference type="GO" id="GO:0070531">
    <property type="term" value="C:BRCA1-A complex"/>
    <property type="evidence" value="ECO:0007669"/>
    <property type="project" value="TreeGrafter"/>
</dbReference>
<dbReference type="PROSITE" id="PS50088">
    <property type="entry name" value="ANK_REPEAT"/>
    <property type="match status" value="3"/>
</dbReference>
<dbReference type="AlphaFoldDB" id="A0A6J1WVU2"/>
<dbReference type="SMART" id="SM00248">
    <property type="entry name" value="ANK"/>
    <property type="match status" value="4"/>
</dbReference>
<keyword evidence="1" id="KW-0677">Repeat</keyword>
<gene>
    <name evidence="5" type="primary">LOC113516672</name>
</gene>
<dbReference type="KEGG" id="gmw:113516672"/>
<dbReference type="PRINTS" id="PR01415">
    <property type="entry name" value="ANKYRIN"/>
</dbReference>